<evidence type="ECO:0000256" key="1">
    <source>
        <dbReference type="SAM" id="SignalP"/>
    </source>
</evidence>
<sequence>MFFMLCALFANFRVTPALSAVADITPKGEHGLRHVETCQRGFYATLSIVAAVGSKYGLGITSGLIVQGPGPLRRPKMHFRSVFRRNLPIERVFDSEFFRRYLGIICFIAEPCWLVTRIVSWVWKRRVSDGEVPVRFSGLSVCSSTHLFTISVIWLGGSPILISMTYSVELLQFYLDIRSRLVVDGLYGTHFTNTSGLIHRKRVFFSGKVVGLPTREPRGFIARVYASDPGASLRGSGTGIVGGVYWDETRDTYIAIDRSSDPDCSV</sequence>
<reference evidence="2" key="1">
    <citation type="submission" date="2020-07" db="EMBL/GenBank/DDBJ databases">
        <authorList>
            <person name="Lin J."/>
        </authorList>
    </citation>
    <scope>NUCLEOTIDE SEQUENCE</scope>
</reference>
<dbReference type="AlphaFoldDB" id="A0A6V7P594"/>
<gene>
    <name evidence="2" type="ORF">CB5_LOCUS9198</name>
</gene>
<dbReference type="EMBL" id="LR862145">
    <property type="protein sequence ID" value="CAD1825987.1"/>
    <property type="molecule type" value="Genomic_DNA"/>
</dbReference>
<keyword evidence="1" id="KW-0732">Signal</keyword>
<evidence type="ECO:0000313" key="2">
    <source>
        <dbReference type="EMBL" id="CAD1825987.1"/>
    </source>
</evidence>
<name>A0A6V7P594_ANACO</name>
<organism evidence="2">
    <name type="scientific">Ananas comosus var. bracteatus</name>
    <name type="common">red pineapple</name>
    <dbReference type="NCBI Taxonomy" id="296719"/>
    <lineage>
        <taxon>Eukaryota</taxon>
        <taxon>Viridiplantae</taxon>
        <taxon>Streptophyta</taxon>
        <taxon>Embryophyta</taxon>
        <taxon>Tracheophyta</taxon>
        <taxon>Spermatophyta</taxon>
        <taxon>Magnoliopsida</taxon>
        <taxon>Liliopsida</taxon>
        <taxon>Poales</taxon>
        <taxon>Bromeliaceae</taxon>
        <taxon>Bromelioideae</taxon>
        <taxon>Ananas</taxon>
    </lineage>
</organism>
<accession>A0A6V7P594</accession>
<protein>
    <submittedName>
        <fullName evidence="2">Uncharacterized protein</fullName>
    </submittedName>
</protein>
<feature type="chain" id="PRO_5028271139" evidence="1">
    <location>
        <begin position="20"/>
        <end position="266"/>
    </location>
</feature>
<proteinExistence type="predicted"/>
<feature type="signal peptide" evidence="1">
    <location>
        <begin position="1"/>
        <end position="19"/>
    </location>
</feature>